<feature type="transmembrane region" description="Helical" evidence="4">
    <location>
        <begin position="323"/>
        <end position="347"/>
    </location>
</feature>
<dbReference type="EMBL" id="CP003382">
    <property type="protein sequence ID" value="AFZ67674.1"/>
    <property type="molecule type" value="Genomic_DNA"/>
</dbReference>
<dbReference type="eggNOG" id="COG2814">
    <property type="taxonomic scope" value="Bacteria"/>
</dbReference>
<dbReference type="OrthoDB" id="9772882at2"/>
<feature type="transmembrane region" description="Helical" evidence="4">
    <location>
        <begin position="359"/>
        <end position="385"/>
    </location>
</feature>
<dbReference type="SUPFAM" id="SSF103473">
    <property type="entry name" value="MFS general substrate transporter"/>
    <property type="match status" value="1"/>
</dbReference>
<keyword evidence="2 4" id="KW-1133">Transmembrane helix</keyword>
<feature type="transmembrane region" description="Helical" evidence="4">
    <location>
        <begin position="24"/>
        <end position="45"/>
    </location>
</feature>
<feature type="transmembrane region" description="Helical" evidence="4">
    <location>
        <begin position="296"/>
        <end position="317"/>
    </location>
</feature>
<dbReference type="TCDB" id="2.A.1.2.81">
    <property type="family name" value="the major facilitator superfamily (mfs)"/>
</dbReference>
<organism evidence="6 7">
    <name type="scientific">Deinococcus peraridilitoris (strain DSM 19664 / LMG 22246 / CIP 109416 / KR-200)</name>
    <dbReference type="NCBI Taxonomy" id="937777"/>
    <lineage>
        <taxon>Bacteria</taxon>
        <taxon>Thermotogati</taxon>
        <taxon>Deinococcota</taxon>
        <taxon>Deinococci</taxon>
        <taxon>Deinococcales</taxon>
        <taxon>Deinococcaceae</taxon>
        <taxon>Deinococcus</taxon>
    </lineage>
</organism>
<feature type="transmembrane region" description="Helical" evidence="4">
    <location>
        <begin position="186"/>
        <end position="204"/>
    </location>
</feature>
<dbReference type="PROSITE" id="PS50850">
    <property type="entry name" value="MFS"/>
    <property type="match status" value="1"/>
</dbReference>
<dbReference type="STRING" id="937777.Deipe_2189"/>
<dbReference type="InterPro" id="IPR036259">
    <property type="entry name" value="MFS_trans_sf"/>
</dbReference>
<dbReference type="InterPro" id="IPR020846">
    <property type="entry name" value="MFS_dom"/>
</dbReference>
<dbReference type="InterPro" id="IPR011701">
    <property type="entry name" value="MFS"/>
</dbReference>
<feature type="transmembrane region" description="Helical" evidence="4">
    <location>
        <begin position="85"/>
        <end position="109"/>
    </location>
</feature>
<evidence type="ECO:0000313" key="7">
    <source>
        <dbReference type="Proteomes" id="UP000010467"/>
    </source>
</evidence>
<accession>L0A2L0</accession>
<keyword evidence="3 4" id="KW-0472">Membrane</keyword>
<gene>
    <name evidence="6" type="ordered locus">Deipe_2189</name>
</gene>
<dbReference type="PATRIC" id="fig|937777.3.peg.2190"/>
<protein>
    <submittedName>
        <fullName evidence="6">Major Facilitator Superfamily transporter</fullName>
    </submittedName>
</protein>
<dbReference type="RefSeq" id="WP_015235977.1">
    <property type="nucleotide sequence ID" value="NC_019793.1"/>
</dbReference>
<proteinExistence type="predicted"/>
<reference evidence="7" key="1">
    <citation type="submission" date="2012-03" db="EMBL/GenBank/DDBJ databases">
        <title>Complete sequence of chromosome of Deinococcus peraridilitoris DSM 19664.</title>
        <authorList>
            <person name="Lucas S."/>
            <person name="Copeland A."/>
            <person name="Lapidus A."/>
            <person name="Glavina del Rio T."/>
            <person name="Dalin E."/>
            <person name="Tice H."/>
            <person name="Bruce D."/>
            <person name="Goodwin L."/>
            <person name="Pitluck S."/>
            <person name="Peters L."/>
            <person name="Mikhailova N."/>
            <person name="Lu M."/>
            <person name="Kyrpides N."/>
            <person name="Mavromatis K."/>
            <person name="Ivanova N."/>
            <person name="Brettin T."/>
            <person name="Detter J.C."/>
            <person name="Han C."/>
            <person name="Larimer F."/>
            <person name="Land M."/>
            <person name="Hauser L."/>
            <person name="Markowitz V."/>
            <person name="Cheng J.-F."/>
            <person name="Hugenholtz P."/>
            <person name="Woyke T."/>
            <person name="Wu D."/>
            <person name="Pukall R."/>
            <person name="Steenblock K."/>
            <person name="Brambilla E."/>
            <person name="Klenk H.-P."/>
            <person name="Eisen J.A."/>
        </authorList>
    </citation>
    <scope>NUCLEOTIDE SEQUENCE [LARGE SCALE GENOMIC DNA]</scope>
    <source>
        <strain evidence="7">DSM 19664 / LMG 22246 / CIP 109416 / KR-200</strain>
    </source>
</reference>
<dbReference type="Gene3D" id="1.20.1250.20">
    <property type="entry name" value="MFS general substrate transporter like domains"/>
    <property type="match status" value="2"/>
</dbReference>
<sequence length="443" mass="47808">MSHPSGVSSILDSRRVRRTMRLSILEGSITQLFLNWTTGSVLIGYMLHLGAGPTELALVASVPLLAQVVSPFVASLAASLGGRKLLTVLLAVIGRGLWVLAALLPLLALPPEWQGGALVALVALSSVFQAGNGTLWSAWMGDVVPEQERGRYFGLRAGVLGVVGMLGNLVAGFFLDRLPAPFNFQVVLAVAVLASLIGAALYLLHDEPPMHAVKADLRRTLSAPWRETNFRRFLSFTLFWHFAVMLAAPFVFPYFLQELRLTFTQVAVWSAIASTCALGTSWWWGRVADAIGNKTVLRFGTVLAGVGLPGTWILAGLSGRIEFIWLSAVLDAFAWGAIGPAIFNLALGSAPREERTAFFAMFSLASGLAGCLGGLIAGPLLAGFLPLVWKTPYFTWTGYHTLFALSGLARAQAWVLLRRVEEPGAIRVREAARATRLRWTGRS</sequence>
<keyword evidence="7" id="KW-1185">Reference proteome</keyword>
<keyword evidence="1 4" id="KW-0812">Transmembrane</keyword>
<dbReference type="HOGENOM" id="CLU_025379_2_0_0"/>
<evidence type="ECO:0000259" key="5">
    <source>
        <dbReference type="PROSITE" id="PS50850"/>
    </source>
</evidence>
<name>L0A2L0_DEIPD</name>
<feature type="transmembrane region" description="Helical" evidence="4">
    <location>
        <begin position="153"/>
        <end position="174"/>
    </location>
</feature>
<evidence type="ECO:0000256" key="3">
    <source>
        <dbReference type="ARBA" id="ARBA00023136"/>
    </source>
</evidence>
<evidence type="ECO:0000256" key="1">
    <source>
        <dbReference type="ARBA" id="ARBA00022692"/>
    </source>
</evidence>
<evidence type="ECO:0000313" key="6">
    <source>
        <dbReference type="EMBL" id="AFZ67674.1"/>
    </source>
</evidence>
<feature type="transmembrane region" description="Helical" evidence="4">
    <location>
        <begin position="233"/>
        <end position="256"/>
    </location>
</feature>
<feature type="transmembrane region" description="Helical" evidence="4">
    <location>
        <begin position="115"/>
        <end position="141"/>
    </location>
</feature>
<dbReference type="InterPro" id="IPR052528">
    <property type="entry name" value="Sugar_transport-like"/>
</dbReference>
<feature type="transmembrane region" description="Helical" evidence="4">
    <location>
        <begin position="262"/>
        <end position="284"/>
    </location>
</feature>
<feature type="domain" description="Major facilitator superfamily (MFS) profile" evidence="5">
    <location>
        <begin position="1"/>
        <end position="424"/>
    </location>
</feature>
<dbReference type="PANTHER" id="PTHR23526">
    <property type="entry name" value="INTEGRAL MEMBRANE TRANSPORT PROTEIN-RELATED"/>
    <property type="match status" value="1"/>
</dbReference>
<dbReference type="Pfam" id="PF07690">
    <property type="entry name" value="MFS_1"/>
    <property type="match status" value="1"/>
</dbReference>
<feature type="transmembrane region" description="Helical" evidence="4">
    <location>
        <begin position="57"/>
        <end position="78"/>
    </location>
</feature>
<dbReference type="GO" id="GO:0022857">
    <property type="term" value="F:transmembrane transporter activity"/>
    <property type="evidence" value="ECO:0007669"/>
    <property type="project" value="InterPro"/>
</dbReference>
<dbReference type="AlphaFoldDB" id="L0A2L0"/>
<dbReference type="PANTHER" id="PTHR23526:SF2">
    <property type="entry name" value="MAJOR FACILITATOR SUPERFAMILY (MFS) PROFILE DOMAIN-CONTAINING PROTEIN"/>
    <property type="match status" value="1"/>
</dbReference>
<dbReference type="Proteomes" id="UP000010467">
    <property type="component" value="Chromosome"/>
</dbReference>
<feature type="transmembrane region" description="Helical" evidence="4">
    <location>
        <begin position="397"/>
        <end position="417"/>
    </location>
</feature>
<evidence type="ECO:0000256" key="4">
    <source>
        <dbReference type="SAM" id="Phobius"/>
    </source>
</evidence>
<dbReference type="KEGG" id="dpd:Deipe_2189"/>
<evidence type="ECO:0000256" key="2">
    <source>
        <dbReference type="ARBA" id="ARBA00022989"/>
    </source>
</evidence>